<evidence type="ECO:0000313" key="3">
    <source>
        <dbReference type="Proteomes" id="UP000799441"/>
    </source>
</evidence>
<dbReference type="PANTHER" id="PTHR47668">
    <property type="entry name" value="DIENELACTONE HYDROLASE FAMILY PROTEIN (AFU_ORTHOLOGUE AFUA_6G01940)"/>
    <property type="match status" value="1"/>
</dbReference>
<gene>
    <name evidence="2" type="ORF">K431DRAFT_288637</name>
</gene>
<dbReference type="PANTHER" id="PTHR47668:SF1">
    <property type="entry name" value="DIENELACTONE HYDROLASE DOMAIN-CONTAINING PROTEIN-RELATED"/>
    <property type="match status" value="1"/>
</dbReference>
<dbReference type="OrthoDB" id="2147163at2759"/>
<dbReference type="Gene3D" id="3.40.50.1820">
    <property type="entry name" value="alpha/beta hydrolase"/>
    <property type="match status" value="1"/>
</dbReference>
<dbReference type="AlphaFoldDB" id="A0A9P4Q3F9"/>
<dbReference type="InterPro" id="IPR029058">
    <property type="entry name" value="AB_hydrolase_fold"/>
</dbReference>
<evidence type="ECO:0000259" key="1">
    <source>
        <dbReference type="Pfam" id="PF01738"/>
    </source>
</evidence>
<name>A0A9P4Q3F9_9PEZI</name>
<dbReference type="Pfam" id="PF01738">
    <property type="entry name" value="DLH"/>
    <property type="match status" value="1"/>
</dbReference>
<dbReference type="InterPro" id="IPR002925">
    <property type="entry name" value="Dienelactn_hydro"/>
</dbReference>
<reference evidence="2" key="1">
    <citation type="journal article" date="2020" name="Stud. Mycol.">
        <title>101 Dothideomycetes genomes: a test case for predicting lifestyles and emergence of pathogens.</title>
        <authorList>
            <person name="Haridas S."/>
            <person name="Albert R."/>
            <person name="Binder M."/>
            <person name="Bloem J."/>
            <person name="Labutti K."/>
            <person name="Salamov A."/>
            <person name="Andreopoulos B."/>
            <person name="Baker S."/>
            <person name="Barry K."/>
            <person name="Bills G."/>
            <person name="Bluhm B."/>
            <person name="Cannon C."/>
            <person name="Castanera R."/>
            <person name="Culley D."/>
            <person name="Daum C."/>
            <person name="Ezra D."/>
            <person name="Gonzalez J."/>
            <person name="Henrissat B."/>
            <person name="Kuo A."/>
            <person name="Liang C."/>
            <person name="Lipzen A."/>
            <person name="Lutzoni F."/>
            <person name="Magnuson J."/>
            <person name="Mondo S."/>
            <person name="Nolan M."/>
            <person name="Ohm R."/>
            <person name="Pangilinan J."/>
            <person name="Park H.-J."/>
            <person name="Ramirez L."/>
            <person name="Alfaro M."/>
            <person name="Sun H."/>
            <person name="Tritt A."/>
            <person name="Yoshinaga Y."/>
            <person name="Zwiers L.-H."/>
            <person name="Turgeon B."/>
            <person name="Goodwin S."/>
            <person name="Spatafora J."/>
            <person name="Crous P."/>
            <person name="Grigoriev I."/>
        </authorList>
    </citation>
    <scope>NUCLEOTIDE SEQUENCE</scope>
    <source>
        <strain evidence="2">CBS 116435</strain>
    </source>
</reference>
<feature type="domain" description="Dienelactone hydrolase" evidence="1">
    <location>
        <begin position="35"/>
        <end position="246"/>
    </location>
</feature>
<protein>
    <submittedName>
        <fullName evidence="2">Alpha/beta-hydrolase</fullName>
    </submittedName>
</protein>
<organism evidence="2 3">
    <name type="scientific">Polychaeton citri CBS 116435</name>
    <dbReference type="NCBI Taxonomy" id="1314669"/>
    <lineage>
        <taxon>Eukaryota</taxon>
        <taxon>Fungi</taxon>
        <taxon>Dikarya</taxon>
        <taxon>Ascomycota</taxon>
        <taxon>Pezizomycotina</taxon>
        <taxon>Dothideomycetes</taxon>
        <taxon>Dothideomycetidae</taxon>
        <taxon>Capnodiales</taxon>
        <taxon>Capnodiaceae</taxon>
        <taxon>Polychaeton</taxon>
    </lineage>
</organism>
<dbReference type="EMBL" id="MU003846">
    <property type="protein sequence ID" value="KAF2717337.1"/>
    <property type="molecule type" value="Genomic_DNA"/>
</dbReference>
<dbReference type="SUPFAM" id="SSF53474">
    <property type="entry name" value="alpha/beta-Hydrolases"/>
    <property type="match status" value="1"/>
</dbReference>
<comment type="caution">
    <text evidence="2">The sequence shown here is derived from an EMBL/GenBank/DDBJ whole genome shotgun (WGS) entry which is preliminary data.</text>
</comment>
<sequence>MTEPFRPSAACCSTPAIIGEPSSHQGSFIKVDSMQIYASGPKDSSKAIFIIYDVFGFSSQILEGADMLAAQGYRVFMPGFFGKSPAPLSWMPLDGPEQEDKLDEFCEGPGNTGETLTKTEHLRQELQELEPSIRKWGLIGYCWGGYVAAYAVGETAPFSVCVQLHPGFPSSEIAGKVSVPLLALCSKDEPESYYKDFKTALRVENRFEVFPEMVHGWLAARGDLAKPIVREQFNQGYQMVIKWMQGHL</sequence>
<evidence type="ECO:0000313" key="2">
    <source>
        <dbReference type="EMBL" id="KAF2717337.1"/>
    </source>
</evidence>
<dbReference type="GO" id="GO:0016787">
    <property type="term" value="F:hydrolase activity"/>
    <property type="evidence" value="ECO:0007669"/>
    <property type="project" value="InterPro"/>
</dbReference>
<proteinExistence type="predicted"/>
<dbReference type="Proteomes" id="UP000799441">
    <property type="component" value="Unassembled WGS sequence"/>
</dbReference>
<accession>A0A9P4Q3F9</accession>
<keyword evidence="3" id="KW-1185">Reference proteome</keyword>